<dbReference type="STRING" id="70415.A0A5S6Q2E4"/>
<dbReference type="CDD" id="cd09274">
    <property type="entry name" value="RNase_HI_RT_Ty3"/>
    <property type="match status" value="1"/>
</dbReference>
<keyword evidence="1" id="KW-0540">Nuclease</keyword>
<keyword evidence="2" id="KW-0255">Endonuclease</keyword>
<dbReference type="InterPro" id="IPR050951">
    <property type="entry name" value="Retrovirus_Pol_polyprotein"/>
</dbReference>
<evidence type="ECO:0000313" key="7">
    <source>
        <dbReference type="WBParaSite" id="TMUE_0000001406.1"/>
    </source>
</evidence>
<dbReference type="InterPro" id="IPR000477">
    <property type="entry name" value="RT_dom"/>
</dbReference>
<keyword evidence="3" id="KW-0808">Transferase</keyword>
<sequence length="1023" mass="114225">MVRCQQTKAKWTSWKVNPRKLFLRRFKSCLTKSSRARCLTDSAVEEVVPDKGAYETVFDEIRKKASVEALVWALNFSCLACLSEVDIVADEEEEPSDRSGGQTDSPVEDVVPDKGAYETVFDDIRKEASVEELIWALNFSCPACLSEVDIVADEEEEPSDCSCGQTVNSLACVFGPHVPRKHDIGDEANGITDNAKERATLLAVCGLPTPTIAKSLISPKSLSDVPYEDIVVALKSHFIPKPSVIYQRFNFQRCLQRDGEGVASYTAELRHLADDCNFGSNLNERLRDQLSWTLTVLYAKRSLPSQLPVKLKISVQQTGRTLKPLPLSRFAKAEIYALPRETHKALWPGSRETFALGAAEITLGPSAASIGKCRESFTQFFEQEYVQQEGFGQHLTSGVGACTVDVTYGRNKGRLRLYVAKGRRTSLLGSDWFETLGIRLVGVHHIDSDPVGRVLEEFSDVFSHDDFGAYSGPPVHLQLDPSVKPIQLKARRIPIALAPKIDAEIDRLIQHGILEPTENTKWATPAVPVVKQNGEVRLCADYKCTINKALRQHPYPIPQVDRLLRSQAGGATYAKLDLANAYLQIRVDDESADAQTIVTHRGAFRVKRLQFGVCTVPGIFQSCMENFLRDIPGVAPYFDDILVKAGSDATLADRLRCVFDRFRSAGLRIRKDKCLFGVRSVDFLGYRLDASGIHPTKAKTDAIHKAPTPNDKKELQAFLGLLNFYHNFLKAKATVAEPLHQLLRANTKWVWTSVHEEAFNKVKQLLSHESFLVGFDESLPIILTCDASQYGIGAVLAHDMGRGAEAPIAFYSRTMTSTERNYAQIDREALAIVSSVRKFHDYLYGHRFTIVTDHKPLLGLFAPSKATPQILSPRLLRWSQLLRAYDFELIYRPGNAISHADGLSRLPAPSMDICIPPLPEVRFLEELPRPPLHASDIAAMSVRVPIISRVLNWAWRGWPSVPLEDHFQPFVRRQHELSCHLGCLLWGNRVVIPEAGRNVVLDELHGGHPGIVRMKGLARAYVW</sequence>
<keyword evidence="2" id="KW-0378">Hydrolase</keyword>
<evidence type="ECO:0000256" key="1">
    <source>
        <dbReference type="ARBA" id="ARBA00022722"/>
    </source>
</evidence>
<dbReference type="CDD" id="cd01647">
    <property type="entry name" value="RT_LTR"/>
    <property type="match status" value="1"/>
</dbReference>
<keyword evidence="3" id="KW-0548">Nucleotidyltransferase</keyword>
<organism evidence="6 7">
    <name type="scientific">Trichuris muris</name>
    <name type="common">Mouse whipworm</name>
    <dbReference type="NCBI Taxonomy" id="70415"/>
    <lineage>
        <taxon>Eukaryota</taxon>
        <taxon>Metazoa</taxon>
        <taxon>Ecdysozoa</taxon>
        <taxon>Nematoda</taxon>
        <taxon>Enoplea</taxon>
        <taxon>Dorylaimia</taxon>
        <taxon>Trichinellida</taxon>
        <taxon>Trichuridae</taxon>
        <taxon>Trichuris</taxon>
    </lineage>
</organism>
<dbReference type="GO" id="GO:0003964">
    <property type="term" value="F:RNA-directed DNA polymerase activity"/>
    <property type="evidence" value="ECO:0007669"/>
    <property type="project" value="UniProtKB-KW"/>
</dbReference>
<dbReference type="SUPFAM" id="SSF56672">
    <property type="entry name" value="DNA/RNA polymerases"/>
    <property type="match status" value="1"/>
</dbReference>
<dbReference type="GO" id="GO:0004519">
    <property type="term" value="F:endonuclease activity"/>
    <property type="evidence" value="ECO:0007669"/>
    <property type="project" value="UniProtKB-KW"/>
</dbReference>
<protein>
    <submittedName>
        <fullName evidence="7">Reverse transcriptase domain-containing protein</fullName>
    </submittedName>
</protein>
<dbReference type="Gene3D" id="3.30.70.270">
    <property type="match status" value="2"/>
</dbReference>
<dbReference type="Gene3D" id="3.10.10.10">
    <property type="entry name" value="HIV Type 1 Reverse Transcriptase, subunit A, domain 1"/>
    <property type="match status" value="1"/>
</dbReference>
<evidence type="ECO:0000256" key="2">
    <source>
        <dbReference type="ARBA" id="ARBA00022759"/>
    </source>
</evidence>
<dbReference type="Pfam" id="PF17919">
    <property type="entry name" value="RT_RNaseH_2"/>
    <property type="match status" value="1"/>
</dbReference>
<feature type="domain" description="Reverse transcriptase/retrotransposon-derived protein RNase H-like" evidence="5">
    <location>
        <begin position="751"/>
        <end position="850"/>
    </location>
</feature>
<dbReference type="Pfam" id="PF00078">
    <property type="entry name" value="RVT_1"/>
    <property type="match status" value="1"/>
</dbReference>
<keyword evidence="6" id="KW-1185">Reference proteome</keyword>
<evidence type="ECO:0000256" key="3">
    <source>
        <dbReference type="ARBA" id="ARBA00022918"/>
    </source>
</evidence>
<dbReference type="FunFam" id="3.30.70.270:FF:000026">
    <property type="entry name" value="Transposon Ty3-G Gag-Pol polyprotein"/>
    <property type="match status" value="1"/>
</dbReference>
<proteinExistence type="predicted"/>
<dbReference type="InterPro" id="IPR043502">
    <property type="entry name" value="DNA/RNA_pol_sf"/>
</dbReference>
<dbReference type="PANTHER" id="PTHR37984:SF12">
    <property type="entry name" value="RIBONUCLEASE H"/>
    <property type="match status" value="1"/>
</dbReference>
<dbReference type="InterPro" id="IPR043128">
    <property type="entry name" value="Rev_trsase/Diguanyl_cyclase"/>
</dbReference>
<accession>A0A5S6Q2E4</accession>
<reference evidence="7" key="1">
    <citation type="submission" date="2019-12" db="UniProtKB">
        <authorList>
            <consortium name="WormBaseParasite"/>
        </authorList>
    </citation>
    <scope>IDENTIFICATION</scope>
</reference>
<dbReference type="FunFam" id="3.10.20.370:FF:000001">
    <property type="entry name" value="Retrovirus-related Pol polyprotein from transposon 17.6-like protein"/>
    <property type="match status" value="1"/>
</dbReference>
<evidence type="ECO:0000259" key="5">
    <source>
        <dbReference type="Pfam" id="PF17919"/>
    </source>
</evidence>
<dbReference type="Proteomes" id="UP000046395">
    <property type="component" value="Unassembled WGS sequence"/>
</dbReference>
<feature type="domain" description="Reverse transcriptase" evidence="4">
    <location>
        <begin position="531"/>
        <end position="688"/>
    </location>
</feature>
<dbReference type="PANTHER" id="PTHR37984">
    <property type="entry name" value="PROTEIN CBG26694"/>
    <property type="match status" value="1"/>
</dbReference>
<evidence type="ECO:0000313" key="6">
    <source>
        <dbReference type="Proteomes" id="UP000046395"/>
    </source>
</evidence>
<dbReference type="InterPro" id="IPR041577">
    <property type="entry name" value="RT_RNaseH_2"/>
</dbReference>
<dbReference type="Gene3D" id="3.10.20.370">
    <property type="match status" value="1"/>
</dbReference>
<evidence type="ECO:0000259" key="4">
    <source>
        <dbReference type="Pfam" id="PF00078"/>
    </source>
</evidence>
<dbReference type="AlphaFoldDB" id="A0A5S6Q2E4"/>
<dbReference type="WBParaSite" id="TMUE_0000001406.1">
    <property type="protein sequence ID" value="TMUE_0000001406.1"/>
    <property type="gene ID" value="WBGene00297302"/>
</dbReference>
<keyword evidence="3" id="KW-0695">RNA-directed DNA polymerase</keyword>
<name>A0A5S6Q2E4_TRIMR</name>